<dbReference type="InterPro" id="IPR007554">
    <property type="entry name" value="Glycerophosphate_synth"/>
</dbReference>
<keyword evidence="3" id="KW-1003">Cell membrane</keyword>
<evidence type="ECO:0000256" key="4">
    <source>
        <dbReference type="ARBA" id="ARBA00022679"/>
    </source>
</evidence>
<evidence type="ECO:0000313" key="8">
    <source>
        <dbReference type="Proteomes" id="UP000011566"/>
    </source>
</evidence>
<dbReference type="InterPro" id="IPR043149">
    <property type="entry name" value="TagF_N"/>
</dbReference>
<dbReference type="Proteomes" id="UP000011566">
    <property type="component" value="Unassembled WGS sequence"/>
</dbReference>
<dbReference type="EMBL" id="AOMB01000015">
    <property type="protein sequence ID" value="EMA39757.1"/>
    <property type="molecule type" value="Genomic_DNA"/>
</dbReference>
<comment type="caution">
    <text evidence="7">The sequence shown here is derived from an EMBL/GenBank/DDBJ whole genome shotgun (WGS) entry which is preliminary data.</text>
</comment>
<evidence type="ECO:0000256" key="3">
    <source>
        <dbReference type="ARBA" id="ARBA00022475"/>
    </source>
</evidence>
<dbReference type="PANTHER" id="PTHR37316">
    <property type="entry name" value="TEICHOIC ACID GLYCEROL-PHOSPHATE PRIMASE"/>
    <property type="match status" value="1"/>
</dbReference>
<evidence type="ECO:0000256" key="2">
    <source>
        <dbReference type="ARBA" id="ARBA00010488"/>
    </source>
</evidence>
<dbReference type="GO" id="GO:0005886">
    <property type="term" value="C:plasma membrane"/>
    <property type="evidence" value="ECO:0007669"/>
    <property type="project" value="UniProtKB-SubCell"/>
</dbReference>
<accession>M0M1P7</accession>
<keyword evidence="6" id="KW-0472">Membrane</keyword>
<evidence type="ECO:0000256" key="1">
    <source>
        <dbReference type="ARBA" id="ARBA00004202"/>
    </source>
</evidence>
<dbReference type="eggNOG" id="arCOG04827">
    <property type="taxonomic scope" value="Archaea"/>
</dbReference>
<dbReference type="Gene3D" id="3.40.50.11820">
    <property type="match status" value="1"/>
</dbReference>
<keyword evidence="5" id="KW-0777">Teichoic acid biosynthesis</keyword>
<comment type="similarity">
    <text evidence="2">Belongs to the CDP-glycerol glycerophosphotransferase family.</text>
</comment>
<dbReference type="Gene3D" id="3.40.50.12580">
    <property type="match status" value="1"/>
</dbReference>
<dbReference type="InterPro" id="IPR043148">
    <property type="entry name" value="TagF_C"/>
</dbReference>
<organism evidence="7 8">
    <name type="scientific">Halococcus hamelinensis 100A6</name>
    <dbReference type="NCBI Taxonomy" id="1132509"/>
    <lineage>
        <taxon>Archaea</taxon>
        <taxon>Methanobacteriati</taxon>
        <taxon>Methanobacteriota</taxon>
        <taxon>Stenosarchaea group</taxon>
        <taxon>Halobacteria</taxon>
        <taxon>Halobacteriales</taxon>
        <taxon>Halococcaceae</taxon>
        <taxon>Halococcus</taxon>
    </lineage>
</organism>
<protein>
    <submittedName>
        <fullName evidence="7">Glycosyl/glycerophosphate transferase</fullName>
    </submittedName>
</protein>
<evidence type="ECO:0000313" key="7">
    <source>
        <dbReference type="EMBL" id="EMA39757.1"/>
    </source>
</evidence>
<evidence type="ECO:0000256" key="6">
    <source>
        <dbReference type="ARBA" id="ARBA00023136"/>
    </source>
</evidence>
<dbReference type="RefSeq" id="WP_007691808.1">
    <property type="nucleotide sequence ID" value="NZ_AJRK01000379.1"/>
</dbReference>
<dbReference type="PANTHER" id="PTHR37316:SF3">
    <property type="entry name" value="TEICHOIC ACID GLYCEROL-PHOSPHATE TRANSFERASE"/>
    <property type="match status" value="1"/>
</dbReference>
<proteinExistence type="inferred from homology"/>
<comment type="subcellular location">
    <subcellularLocation>
        <location evidence="1">Cell membrane</location>
        <topology evidence="1">Peripheral membrane protein</topology>
    </subcellularLocation>
</comment>
<dbReference type="InterPro" id="IPR051612">
    <property type="entry name" value="Teichoic_Acid_Biosynth"/>
</dbReference>
<dbReference type="PATRIC" id="fig|1132509.6.peg.1342"/>
<name>M0M1P7_9EURY</name>
<dbReference type="SUPFAM" id="SSF53756">
    <property type="entry name" value="UDP-Glycosyltransferase/glycogen phosphorylase"/>
    <property type="match status" value="1"/>
</dbReference>
<evidence type="ECO:0000256" key="5">
    <source>
        <dbReference type="ARBA" id="ARBA00022944"/>
    </source>
</evidence>
<keyword evidence="4 7" id="KW-0808">Transferase</keyword>
<dbReference type="GO" id="GO:0047355">
    <property type="term" value="F:CDP-glycerol glycerophosphotransferase activity"/>
    <property type="evidence" value="ECO:0007669"/>
    <property type="project" value="InterPro"/>
</dbReference>
<reference evidence="7 8" key="1">
    <citation type="journal article" date="2014" name="PLoS Genet.">
        <title>Phylogenetically driven sequencing of extremely halophilic archaea reveals strategies for static and dynamic osmo-response.</title>
        <authorList>
            <person name="Becker E.A."/>
            <person name="Seitzer P.M."/>
            <person name="Tritt A."/>
            <person name="Larsen D."/>
            <person name="Krusor M."/>
            <person name="Yao A.I."/>
            <person name="Wu D."/>
            <person name="Madern D."/>
            <person name="Eisen J.A."/>
            <person name="Darling A.E."/>
            <person name="Facciotti M.T."/>
        </authorList>
    </citation>
    <scope>NUCLEOTIDE SEQUENCE [LARGE SCALE GENOMIC DNA]</scope>
    <source>
        <strain evidence="7 8">100A6</strain>
    </source>
</reference>
<sequence>MQQRLRAALDRAFLVIGCLCHWVVARLPLTRDPDLWVFGTRSGQGFADNAKYLYLHVAANHPEIRAVWLSTDPEVVETLRARGYEAHHTRSLRGLRANLRAGVVCVTHGLRDVTLALSGGARAVLLWHGTPLKHISWDSHFPGEPLPVRLAHSYAHDVLDRITIPAEAMIPAFVSGLHIDPEVLAVTGYPRNDALVGSIADDDIGLDGASLRAVEALAAEHRLVLSLPTFRDSGESVFETLDTAALDELLERHDAYLLVKPHPNEPLEPGTLAGDRIRGLPERVDSHALLPLADALLTDYSSVFFDYLLLDRPVLFYAPDLDRYRAERGFYFDYDEVTPGPVARTNPELLAALDRTLGAEADGFAAERARVRERFCDTRPDRAERVFRTVRGHENKRVRRSP</sequence>
<keyword evidence="8" id="KW-1185">Reference proteome</keyword>
<gene>
    <name evidence="7" type="ORF">C447_05857</name>
</gene>
<dbReference type="OrthoDB" id="46222at2157"/>
<dbReference type="Pfam" id="PF04464">
    <property type="entry name" value="Glyphos_transf"/>
    <property type="match status" value="1"/>
</dbReference>
<dbReference type="AlphaFoldDB" id="M0M1P7"/>